<evidence type="ECO:0000256" key="1">
    <source>
        <dbReference type="ARBA" id="ARBA00022741"/>
    </source>
</evidence>
<proteinExistence type="predicted"/>
<dbReference type="PANTHER" id="PTHR43790">
    <property type="entry name" value="CARBOHYDRATE TRANSPORT ATP-BINDING PROTEIN MG119-RELATED"/>
    <property type="match status" value="1"/>
</dbReference>
<dbReference type="Pfam" id="PF00005">
    <property type="entry name" value="ABC_tran"/>
    <property type="match status" value="1"/>
</dbReference>
<dbReference type="InterPro" id="IPR050107">
    <property type="entry name" value="ABC_carbohydrate_import_ATPase"/>
</dbReference>
<reference evidence="4" key="2">
    <citation type="journal article" date="2014" name="ISME J.">
        <title>Microbial stratification in low pH oxic and suboxic macroscopic growths along an acid mine drainage.</title>
        <authorList>
            <person name="Mendez-Garcia C."/>
            <person name="Mesa V."/>
            <person name="Sprenger R.R."/>
            <person name="Richter M."/>
            <person name="Diez M.S."/>
            <person name="Solano J."/>
            <person name="Bargiela R."/>
            <person name="Golyshina O.V."/>
            <person name="Manteca A."/>
            <person name="Ramos J.L."/>
            <person name="Gallego J.R."/>
            <person name="Llorente I."/>
            <person name="Martins Dos Santos V.A."/>
            <person name="Jensen O.N."/>
            <person name="Pelaez A.I."/>
            <person name="Sanchez J."/>
            <person name="Ferrer M."/>
        </authorList>
    </citation>
    <scope>NUCLEOTIDE SEQUENCE</scope>
</reference>
<dbReference type="InterPro" id="IPR027417">
    <property type="entry name" value="P-loop_NTPase"/>
</dbReference>
<dbReference type="SUPFAM" id="SSF52540">
    <property type="entry name" value="P-loop containing nucleoside triphosphate hydrolases"/>
    <property type="match status" value="1"/>
</dbReference>
<dbReference type="PROSITE" id="PS00211">
    <property type="entry name" value="ABC_TRANSPORTER_1"/>
    <property type="match status" value="1"/>
</dbReference>
<evidence type="ECO:0000256" key="2">
    <source>
        <dbReference type="ARBA" id="ARBA00022840"/>
    </source>
</evidence>
<sequence>DSVPVLRTEGITKRFGAVVALRGVDIELARGEVLGLVGDNGAGKSTFVKIVCGFQRPDSGRILVDGNEVHLHSVKDARAHGIEAVYQDLALVPQLSVYQNLFLNREVTTLGRLGWLSTRKMRAEAKAYLDDIKVSIPNIEAEAETLSGGQRQAIAVARATRQNAKILLLDEPLAAMGAKESALI</sequence>
<protein>
    <submittedName>
        <fullName evidence="4">Sugar ABC transporter, ATP binding protein</fullName>
    </submittedName>
</protein>
<dbReference type="Gene3D" id="3.40.50.300">
    <property type="entry name" value="P-loop containing nucleotide triphosphate hydrolases"/>
    <property type="match status" value="1"/>
</dbReference>
<dbReference type="PROSITE" id="PS50893">
    <property type="entry name" value="ABC_TRANSPORTER_2"/>
    <property type="match status" value="1"/>
</dbReference>
<dbReference type="AlphaFoldDB" id="T0YXN9"/>
<name>T0YXN9_9ZZZZ</name>
<accession>T0YXN9</accession>
<evidence type="ECO:0000259" key="3">
    <source>
        <dbReference type="PROSITE" id="PS50893"/>
    </source>
</evidence>
<dbReference type="GO" id="GO:0016887">
    <property type="term" value="F:ATP hydrolysis activity"/>
    <property type="evidence" value="ECO:0007669"/>
    <property type="project" value="InterPro"/>
</dbReference>
<dbReference type="GO" id="GO:0005524">
    <property type="term" value="F:ATP binding"/>
    <property type="evidence" value="ECO:0007669"/>
    <property type="project" value="UniProtKB-KW"/>
</dbReference>
<gene>
    <name evidence="4" type="ORF">B1B_16420</name>
</gene>
<evidence type="ECO:0000313" key="4">
    <source>
        <dbReference type="EMBL" id="EQD36712.1"/>
    </source>
</evidence>
<dbReference type="PANTHER" id="PTHR43790:SF8">
    <property type="entry name" value="SUGAR ABC TRANSPORTER ATP-BINDING PROTEIN"/>
    <property type="match status" value="1"/>
</dbReference>
<dbReference type="EMBL" id="AUZY01010923">
    <property type="protein sequence ID" value="EQD36712.1"/>
    <property type="molecule type" value="Genomic_DNA"/>
</dbReference>
<comment type="caution">
    <text evidence="4">The sequence shown here is derived from an EMBL/GenBank/DDBJ whole genome shotgun (WGS) entry which is preliminary data.</text>
</comment>
<feature type="non-terminal residue" evidence="4">
    <location>
        <position position="1"/>
    </location>
</feature>
<feature type="non-terminal residue" evidence="4">
    <location>
        <position position="184"/>
    </location>
</feature>
<feature type="domain" description="ABC transporter" evidence="3">
    <location>
        <begin position="6"/>
        <end position="184"/>
    </location>
</feature>
<organism evidence="4">
    <name type="scientific">mine drainage metagenome</name>
    <dbReference type="NCBI Taxonomy" id="410659"/>
    <lineage>
        <taxon>unclassified sequences</taxon>
        <taxon>metagenomes</taxon>
        <taxon>ecological metagenomes</taxon>
    </lineage>
</organism>
<keyword evidence="1" id="KW-0547">Nucleotide-binding</keyword>
<keyword evidence="2" id="KW-0067">ATP-binding</keyword>
<reference evidence="4" key="1">
    <citation type="submission" date="2013-08" db="EMBL/GenBank/DDBJ databases">
        <authorList>
            <person name="Mendez C."/>
            <person name="Richter M."/>
            <person name="Ferrer M."/>
            <person name="Sanchez J."/>
        </authorList>
    </citation>
    <scope>NUCLEOTIDE SEQUENCE</scope>
</reference>
<dbReference type="InterPro" id="IPR003439">
    <property type="entry name" value="ABC_transporter-like_ATP-bd"/>
</dbReference>
<dbReference type="InterPro" id="IPR017871">
    <property type="entry name" value="ABC_transporter-like_CS"/>
</dbReference>